<protein>
    <recommendedName>
        <fullName evidence="4">YjzC family protein</fullName>
    </recommendedName>
</protein>
<gene>
    <name evidence="2" type="ORF">DMT42_18870</name>
</gene>
<dbReference type="Proteomes" id="UP000247634">
    <property type="component" value="Chromosome"/>
</dbReference>
<organism evidence="2 3">
    <name type="scientific">Streptomyces actuosus</name>
    <dbReference type="NCBI Taxonomy" id="1885"/>
    <lineage>
        <taxon>Bacteria</taxon>
        <taxon>Bacillati</taxon>
        <taxon>Actinomycetota</taxon>
        <taxon>Actinomycetes</taxon>
        <taxon>Kitasatosporales</taxon>
        <taxon>Streptomycetaceae</taxon>
        <taxon>Streptomyces</taxon>
    </lineage>
</organism>
<evidence type="ECO:0000313" key="2">
    <source>
        <dbReference type="EMBL" id="AWT44168.1"/>
    </source>
</evidence>
<dbReference type="EMBL" id="CP029788">
    <property type="protein sequence ID" value="AWT44168.1"/>
    <property type="molecule type" value="Genomic_DNA"/>
</dbReference>
<keyword evidence="3" id="KW-1185">Reference proteome</keyword>
<reference evidence="2 3" key="1">
    <citation type="submission" date="2018-06" db="EMBL/GenBank/DDBJ databases">
        <title>The complete genome sequence of a nosiheptide producer Streptomyces actuosus ATCC 25421: deducing the ability of producing a new class III lantibiotics.</title>
        <authorList>
            <person name="Liu W."/>
            <person name="Sun F."/>
            <person name="Hu Y."/>
        </authorList>
    </citation>
    <scope>NUCLEOTIDE SEQUENCE [LARGE SCALE GENOMIC DNA]</scope>
    <source>
        <strain evidence="2 3">ATCC 25421</strain>
    </source>
</reference>
<evidence type="ECO:0008006" key="4">
    <source>
        <dbReference type="Google" id="ProtNLM"/>
    </source>
</evidence>
<accession>A0A2U9P550</accession>
<evidence type="ECO:0000313" key="3">
    <source>
        <dbReference type="Proteomes" id="UP000247634"/>
    </source>
</evidence>
<proteinExistence type="predicted"/>
<name>A0A2U9P550_STRAS</name>
<dbReference type="OrthoDB" id="2629154at2"/>
<sequence length="60" mass="6297">MITMAKKLTPGTPAPKSGQYKVPGSKTEVTAVKGKPLPPTPKAGQGYKLVDPTKHKPKGK</sequence>
<feature type="region of interest" description="Disordered" evidence="1">
    <location>
        <begin position="1"/>
        <end position="60"/>
    </location>
</feature>
<dbReference type="AlphaFoldDB" id="A0A2U9P550"/>
<evidence type="ECO:0000256" key="1">
    <source>
        <dbReference type="SAM" id="MobiDB-lite"/>
    </source>
</evidence>
<dbReference type="KEGG" id="sact:DMT42_18870"/>